<organism evidence="2 3">
    <name type="scientific">Cognatilysobacter lacus</name>
    <dbReference type="NCBI Taxonomy" id="1643323"/>
    <lineage>
        <taxon>Bacteria</taxon>
        <taxon>Pseudomonadati</taxon>
        <taxon>Pseudomonadota</taxon>
        <taxon>Gammaproteobacteria</taxon>
        <taxon>Lysobacterales</taxon>
        <taxon>Lysobacteraceae</taxon>
        <taxon>Cognatilysobacter</taxon>
    </lineage>
</organism>
<evidence type="ECO:0000259" key="1">
    <source>
        <dbReference type="PROSITE" id="PS50887"/>
    </source>
</evidence>
<dbReference type="InterPro" id="IPR029787">
    <property type="entry name" value="Nucleotide_cyclase"/>
</dbReference>
<dbReference type="Pfam" id="PF00990">
    <property type="entry name" value="GGDEF"/>
    <property type="match status" value="1"/>
</dbReference>
<reference evidence="2 3" key="1">
    <citation type="submission" date="2019-08" db="EMBL/GenBank/DDBJ databases">
        <title>Draft genome sequence of Lysobacter sp. UKS-15.</title>
        <authorList>
            <person name="Im W.-T."/>
        </authorList>
    </citation>
    <scope>NUCLEOTIDE SEQUENCE [LARGE SCALE GENOMIC DNA]</scope>
    <source>
        <strain evidence="2 3">UKS-15</strain>
    </source>
</reference>
<dbReference type="AlphaFoldDB" id="A0A5D8Z7K5"/>
<dbReference type="InterPro" id="IPR029016">
    <property type="entry name" value="GAF-like_dom_sf"/>
</dbReference>
<evidence type="ECO:0000313" key="3">
    <source>
        <dbReference type="Proteomes" id="UP000323164"/>
    </source>
</evidence>
<sequence length="359" mass="38590">MRADGSDIESAEHIKAERDRLLEIVAALGAVSSSAGTTPALMRETVNQVMQLTRAQGSVVELVDGDELDYQTASGTVAGYVGLRLKAATSLSGLCVARKQVIYCDDTETDPRVDAPACRKIGARSMLVVPLLRGGDAIGVLKSVSRFPAAFDRIDAYALSLFAQFIGGVIARQAETDSSHELAADMSRRALRDELTGLPNRAAWNEELERGIARARRARAPLAVMFLDLDGFKAVNDSYGHAAGDHVLAMFAEQVRGCVRASDFVARLAGDEFAVMVEGIDNVERDAPVVADKIIEAARAGTPWRDTTLHCMPSVGVAYQVGPDYDAATLMRFADDAMYRAKNARTLFTVSDCSGSARR</sequence>
<proteinExistence type="predicted"/>
<dbReference type="Proteomes" id="UP000323164">
    <property type="component" value="Unassembled WGS sequence"/>
</dbReference>
<protein>
    <submittedName>
        <fullName evidence="2">GGDEF domain-containing protein</fullName>
    </submittedName>
</protein>
<dbReference type="Pfam" id="PF13185">
    <property type="entry name" value="GAF_2"/>
    <property type="match status" value="1"/>
</dbReference>
<keyword evidence="3" id="KW-1185">Reference proteome</keyword>
<dbReference type="InterPro" id="IPR052163">
    <property type="entry name" value="DGC-Regulatory_Protein"/>
</dbReference>
<dbReference type="OrthoDB" id="9803824at2"/>
<accession>A0A5D8Z7K5</accession>
<gene>
    <name evidence="2" type="ORF">FW784_03490</name>
</gene>
<dbReference type="SMART" id="SM00065">
    <property type="entry name" value="GAF"/>
    <property type="match status" value="1"/>
</dbReference>
<dbReference type="Gene3D" id="3.30.450.40">
    <property type="match status" value="1"/>
</dbReference>
<evidence type="ECO:0000313" key="2">
    <source>
        <dbReference type="EMBL" id="TZF90878.1"/>
    </source>
</evidence>
<dbReference type="InterPro" id="IPR003018">
    <property type="entry name" value="GAF"/>
</dbReference>
<dbReference type="InterPro" id="IPR000160">
    <property type="entry name" value="GGDEF_dom"/>
</dbReference>
<dbReference type="PROSITE" id="PS50887">
    <property type="entry name" value="GGDEF"/>
    <property type="match status" value="1"/>
</dbReference>
<feature type="domain" description="GGDEF" evidence="1">
    <location>
        <begin position="220"/>
        <end position="350"/>
    </location>
</feature>
<dbReference type="EMBL" id="VTRV01000023">
    <property type="protein sequence ID" value="TZF90878.1"/>
    <property type="molecule type" value="Genomic_DNA"/>
</dbReference>
<dbReference type="CDD" id="cd01949">
    <property type="entry name" value="GGDEF"/>
    <property type="match status" value="1"/>
</dbReference>
<dbReference type="InterPro" id="IPR043128">
    <property type="entry name" value="Rev_trsase/Diguanyl_cyclase"/>
</dbReference>
<comment type="caution">
    <text evidence="2">The sequence shown here is derived from an EMBL/GenBank/DDBJ whole genome shotgun (WGS) entry which is preliminary data.</text>
</comment>
<dbReference type="PANTHER" id="PTHR46663:SF2">
    <property type="entry name" value="GGDEF DOMAIN-CONTAINING PROTEIN"/>
    <property type="match status" value="1"/>
</dbReference>
<dbReference type="SMART" id="SM00267">
    <property type="entry name" value="GGDEF"/>
    <property type="match status" value="1"/>
</dbReference>
<dbReference type="RefSeq" id="WP_149351976.1">
    <property type="nucleotide sequence ID" value="NZ_VTRV01000023.1"/>
</dbReference>
<dbReference type="NCBIfam" id="TIGR00254">
    <property type="entry name" value="GGDEF"/>
    <property type="match status" value="1"/>
</dbReference>
<dbReference type="PANTHER" id="PTHR46663">
    <property type="entry name" value="DIGUANYLATE CYCLASE DGCT-RELATED"/>
    <property type="match status" value="1"/>
</dbReference>
<dbReference type="SUPFAM" id="SSF55781">
    <property type="entry name" value="GAF domain-like"/>
    <property type="match status" value="1"/>
</dbReference>
<dbReference type="SUPFAM" id="SSF55073">
    <property type="entry name" value="Nucleotide cyclase"/>
    <property type="match status" value="1"/>
</dbReference>
<dbReference type="Gene3D" id="3.30.70.270">
    <property type="match status" value="1"/>
</dbReference>
<name>A0A5D8Z7K5_9GAMM</name>